<name>A0A845AFD5_9SPHN</name>
<proteinExistence type="inferred from homology"/>
<dbReference type="PANTHER" id="PTHR11748:SF111">
    <property type="entry name" value="D-LACTATE DEHYDROGENASE, MITOCHONDRIAL-RELATED"/>
    <property type="match status" value="1"/>
</dbReference>
<dbReference type="SUPFAM" id="SSF56176">
    <property type="entry name" value="FAD-binding/transporter-associated domain-like"/>
    <property type="match status" value="1"/>
</dbReference>
<dbReference type="InterPro" id="IPR016166">
    <property type="entry name" value="FAD-bd_PCMH"/>
</dbReference>
<evidence type="ECO:0000313" key="10">
    <source>
        <dbReference type="Proteomes" id="UP000439780"/>
    </source>
</evidence>
<comment type="caution">
    <text evidence="9">The sequence shown here is derived from an EMBL/GenBank/DDBJ whole genome shotgun (WGS) entry which is preliminary data.</text>
</comment>
<dbReference type="Gene3D" id="3.30.70.2740">
    <property type="match status" value="1"/>
</dbReference>
<evidence type="ECO:0000256" key="3">
    <source>
        <dbReference type="ARBA" id="ARBA00022630"/>
    </source>
</evidence>
<dbReference type="Pfam" id="PF01565">
    <property type="entry name" value="FAD_binding_4"/>
    <property type="match status" value="1"/>
</dbReference>
<keyword evidence="10" id="KW-1185">Reference proteome</keyword>
<evidence type="ECO:0000256" key="6">
    <source>
        <dbReference type="ARBA" id="ARBA00023002"/>
    </source>
</evidence>
<dbReference type="InterPro" id="IPR016171">
    <property type="entry name" value="Vanillyl_alc_oxidase_C-sub2"/>
</dbReference>
<dbReference type="PROSITE" id="PS51387">
    <property type="entry name" value="FAD_PCMH"/>
    <property type="match status" value="1"/>
</dbReference>
<comment type="similarity">
    <text evidence="2">Belongs to the FAD-binding oxidoreductase/transferase type 4 family.</text>
</comment>
<evidence type="ECO:0000256" key="5">
    <source>
        <dbReference type="ARBA" id="ARBA00022946"/>
    </source>
</evidence>
<evidence type="ECO:0000313" key="9">
    <source>
        <dbReference type="EMBL" id="MXP29252.1"/>
    </source>
</evidence>
<dbReference type="EMBL" id="WTYA01000007">
    <property type="protein sequence ID" value="MXP29252.1"/>
    <property type="molecule type" value="Genomic_DNA"/>
</dbReference>
<dbReference type="OrthoDB" id="9811557at2"/>
<dbReference type="Gene3D" id="3.30.465.10">
    <property type="match status" value="1"/>
</dbReference>
<dbReference type="PANTHER" id="PTHR11748">
    <property type="entry name" value="D-LACTATE DEHYDROGENASE"/>
    <property type="match status" value="1"/>
</dbReference>
<keyword evidence="3" id="KW-0285">Flavoprotein</keyword>
<evidence type="ECO:0000256" key="7">
    <source>
        <dbReference type="ARBA" id="ARBA00038897"/>
    </source>
</evidence>
<dbReference type="FunFam" id="1.10.45.10:FF:000001">
    <property type="entry name" value="D-lactate dehydrogenase mitochondrial"/>
    <property type="match status" value="1"/>
</dbReference>
<dbReference type="FunFam" id="3.30.70.2740:FF:000001">
    <property type="entry name" value="D-lactate dehydrogenase mitochondrial"/>
    <property type="match status" value="1"/>
</dbReference>
<comment type="cofactor">
    <cofactor evidence="1">
        <name>FAD</name>
        <dbReference type="ChEBI" id="CHEBI:57692"/>
    </cofactor>
</comment>
<dbReference type="Gene3D" id="1.10.45.10">
    <property type="entry name" value="Vanillyl-alcohol Oxidase, Chain A, domain 4"/>
    <property type="match status" value="1"/>
</dbReference>
<evidence type="ECO:0000256" key="1">
    <source>
        <dbReference type="ARBA" id="ARBA00001974"/>
    </source>
</evidence>
<dbReference type="Pfam" id="PF02913">
    <property type="entry name" value="FAD-oxidase_C"/>
    <property type="match status" value="1"/>
</dbReference>
<evidence type="ECO:0000259" key="8">
    <source>
        <dbReference type="PROSITE" id="PS51387"/>
    </source>
</evidence>
<dbReference type="SUPFAM" id="SSF55103">
    <property type="entry name" value="FAD-linked oxidases, C-terminal domain"/>
    <property type="match status" value="1"/>
</dbReference>
<keyword evidence="5" id="KW-0809">Transit peptide</keyword>
<dbReference type="GO" id="GO:0071949">
    <property type="term" value="F:FAD binding"/>
    <property type="evidence" value="ECO:0007669"/>
    <property type="project" value="InterPro"/>
</dbReference>
<accession>A0A845AFD5</accession>
<feature type="domain" description="FAD-binding PCMH-type" evidence="8">
    <location>
        <begin position="38"/>
        <end position="215"/>
    </location>
</feature>
<reference evidence="9 10" key="1">
    <citation type="submission" date="2019-12" db="EMBL/GenBank/DDBJ databases">
        <title>Genomic-based taxomic classification of the family Erythrobacteraceae.</title>
        <authorList>
            <person name="Xu L."/>
        </authorList>
    </citation>
    <scope>NUCLEOTIDE SEQUENCE [LARGE SCALE GENOMIC DNA]</scope>
    <source>
        <strain evidence="9 10">KEMB 9005-328</strain>
    </source>
</reference>
<evidence type="ECO:0000256" key="4">
    <source>
        <dbReference type="ARBA" id="ARBA00022827"/>
    </source>
</evidence>
<sequence length="469" mass="49849">MNVALEALTAELAPQFGERWITNPSRLETFAYAEGHHAKLIPALVVQPETTEEVCILMAATHRHGVPVVALGAGTSLEGNASPVELGLTVDFSRMDRVLEVSAEDMLCVVQPGVTRVALNTELRTTGLFFPLDPGANATIGGMIATRASGTNAVRYGTMRETVLALKVVLPDGTLIQTGSRARKSAAGYDLTHLFTGSEGTLGLVVEATLRLHGIPEHVLAGSFTFDTIEGAVSTVINTIQLGVAVARMELLDPAAIRACNVYSHLDLPELPTLFIELHGSEAIIEDQRATIEAIGRDLGGRDFAMSTDADERNRLFRARHDALPAARASRPGAVVWSTDVCVPISRLTDAIAGAHAAIEEAGLTAPIVGHVGDGNFHVLFVLDPAKPEEWERAGRVNDSLVNHALSVDGTCTGEHGIGLGKRQALVREHGDAAVDLMRTIKRAIDPDGRLNPGKVFELTPATAKDDHG</sequence>
<dbReference type="InterPro" id="IPR016164">
    <property type="entry name" value="FAD-linked_Oxase-like_C"/>
</dbReference>
<dbReference type="GO" id="GO:0008720">
    <property type="term" value="F:D-lactate dehydrogenase (NAD+) activity"/>
    <property type="evidence" value="ECO:0007669"/>
    <property type="project" value="TreeGrafter"/>
</dbReference>
<keyword evidence="4" id="KW-0274">FAD</keyword>
<dbReference type="InterPro" id="IPR006094">
    <property type="entry name" value="Oxid_FAD_bind_N"/>
</dbReference>
<dbReference type="EC" id="1.1.2.4" evidence="7"/>
<dbReference type="RefSeq" id="WP_160753542.1">
    <property type="nucleotide sequence ID" value="NZ_WTYA01000007.1"/>
</dbReference>
<dbReference type="GO" id="GO:1903457">
    <property type="term" value="P:lactate catabolic process"/>
    <property type="evidence" value="ECO:0007669"/>
    <property type="project" value="TreeGrafter"/>
</dbReference>
<organism evidence="9 10">
    <name type="scientific">Qipengyuania algicida</name>
    <dbReference type="NCBI Taxonomy" id="1836209"/>
    <lineage>
        <taxon>Bacteria</taxon>
        <taxon>Pseudomonadati</taxon>
        <taxon>Pseudomonadota</taxon>
        <taxon>Alphaproteobacteria</taxon>
        <taxon>Sphingomonadales</taxon>
        <taxon>Erythrobacteraceae</taxon>
        <taxon>Qipengyuania</taxon>
    </lineage>
</organism>
<evidence type="ECO:0000256" key="2">
    <source>
        <dbReference type="ARBA" id="ARBA00008000"/>
    </source>
</evidence>
<dbReference type="Proteomes" id="UP000439780">
    <property type="component" value="Unassembled WGS sequence"/>
</dbReference>
<dbReference type="AlphaFoldDB" id="A0A845AFD5"/>
<gene>
    <name evidence="9" type="ORF">GRI58_10515</name>
</gene>
<dbReference type="GO" id="GO:0004458">
    <property type="term" value="F:D-lactate dehydrogenase (cytochrome) activity"/>
    <property type="evidence" value="ECO:0007669"/>
    <property type="project" value="UniProtKB-EC"/>
</dbReference>
<dbReference type="FunFam" id="3.30.465.10:FF:000016">
    <property type="entry name" value="probable D-lactate dehydrogenase, mitochondrial"/>
    <property type="match status" value="1"/>
</dbReference>
<dbReference type="InterPro" id="IPR036318">
    <property type="entry name" value="FAD-bd_PCMH-like_sf"/>
</dbReference>
<keyword evidence="6" id="KW-0560">Oxidoreductase</keyword>
<protein>
    <recommendedName>
        <fullName evidence="7">D-lactate dehydrogenase (cytochrome)</fullName>
        <ecNumber evidence="7">1.1.2.4</ecNumber>
    </recommendedName>
</protein>
<dbReference type="InterPro" id="IPR004113">
    <property type="entry name" value="FAD-bd_oxidored_4_C"/>
</dbReference>
<dbReference type="InterPro" id="IPR016169">
    <property type="entry name" value="FAD-bd_PCMH_sub2"/>
</dbReference>